<dbReference type="GO" id="GO:0016491">
    <property type="term" value="F:oxidoreductase activity"/>
    <property type="evidence" value="ECO:0007669"/>
    <property type="project" value="InterPro"/>
</dbReference>
<dbReference type="SUPFAM" id="SSF52833">
    <property type="entry name" value="Thioredoxin-like"/>
    <property type="match status" value="1"/>
</dbReference>
<comment type="caution">
    <text evidence="7">The sequence shown here is derived from an EMBL/GenBank/DDBJ whole genome shotgun (WGS) entry which is preliminary data.</text>
</comment>
<evidence type="ECO:0000256" key="2">
    <source>
        <dbReference type="ARBA" id="ARBA00022748"/>
    </source>
</evidence>
<organism evidence="7 8">
    <name type="scientific">Oryzomonas japonica</name>
    <dbReference type="NCBI Taxonomy" id="2603858"/>
    <lineage>
        <taxon>Bacteria</taxon>
        <taxon>Pseudomonadati</taxon>
        <taxon>Thermodesulfobacteriota</taxon>
        <taxon>Desulfuromonadia</taxon>
        <taxon>Geobacterales</taxon>
        <taxon>Geobacteraceae</taxon>
        <taxon>Oryzomonas</taxon>
    </lineage>
</organism>
<evidence type="ECO:0000259" key="6">
    <source>
        <dbReference type="PROSITE" id="PS51352"/>
    </source>
</evidence>
<dbReference type="InterPro" id="IPR013740">
    <property type="entry name" value="Redoxin"/>
</dbReference>
<dbReference type="PANTHER" id="PTHR42852:SF6">
    <property type="entry name" value="THIOL:DISULFIDE INTERCHANGE PROTEIN DSBE"/>
    <property type="match status" value="1"/>
</dbReference>
<sequence length="172" mass="18502">MKRFLCLVVLGAVVALTACTKKETAKTPAPLQENSPAPAITVNSLNGKPLNLSDLRGKVVVLNFWATWCPPCREEIPSMMKLNSAMAGKPFQMVAVSIDEGGQPAIESFFKTSGFSLPAYTDPDNRAAKAYGITGVPETFVIDKNGILLKKVIGPMAWDSPDILSYLEGLTK</sequence>
<accession>A0A7J4ZU29</accession>
<feature type="chain" id="PRO_5029496059" evidence="5">
    <location>
        <begin position="18"/>
        <end position="172"/>
    </location>
</feature>
<keyword evidence="5" id="KW-0732">Signal</keyword>
<dbReference type="PANTHER" id="PTHR42852">
    <property type="entry name" value="THIOL:DISULFIDE INTERCHANGE PROTEIN DSBE"/>
    <property type="match status" value="1"/>
</dbReference>
<keyword evidence="2" id="KW-0201">Cytochrome c-type biogenesis</keyword>
<keyword evidence="8" id="KW-1185">Reference proteome</keyword>
<dbReference type="GO" id="GO:0017004">
    <property type="term" value="P:cytochrome complex assembly"/>
    <property type="evidence" value="ECO:0007669"/>
    <property type="project" value="UniProtKB-KW"/>
</dbReference>
<dbReference type="InterPro" id="IPR017937">
    <property type="entry name" value="Thioredoxin_CS"/>
</dbReference>
<gene>
    <name evidence="7" type="ORF">F6V25_05375</name>
</gene>
<evidence type="ECO:0000256" key="1">
    <source>
        <dbReference type="ARBA" id="ARBA00004196"/>
    </source>
</evidence>
<dbReference type="GO" id="GO:0030313">
    <property type="term" value="C:cell envelope"/>
    <property type="evidence" value="ECO:0007669"/>
    <property type="project" value="UniProtKB-SubCell"/>
</dbReference>
<protein>
    <submittedName>
        <fullName evidence="7">TlpA family protein disulfide reductase</fullName>
    </submittedName>
</protein>
<dbReference type="RefSeq" id="WP_151127576.1">
    <property type="nucleotide sequence ID" value="NZ_VZQZ01000002.1"/>
</dbReference>
<evidence type="ECO:0000256" key="5">
    <source>
        <dbReference type="SAM" id="SignalP"/>
    </source>
</evidence>
<feature type="signal peptide" evidence="5">
    <location>
        <begin position="1"/>
        <end position="17"/>
    </location>
</feature>
<dbReference type="InterPro" id="IPR036249">
    <property type="entry name" value="Thioredoxin-like_sf"/>
</dbReference>
<evidence type="ECO:0000313" key="8">
    <source>
        <dbReference type="Proteomes" id="UP000420562"/>
    </source>
</evidence>
<proteinExistence type="predicted"/>
<dbReference type="InterPro" id="IPR050553">
    <property type="entry name" value="Thioredoxin_ResA/DsbE_sf"/>
</dbReference>
<keyword evidence="4" id="KW-0676">Redox-active center</keyword>
<evidence type="ECO:0000256" key="3">
    <source>
        <dbReference type="ARBA" id="ARBA00023157"/>
    </source>
</evidence>
<feature type="domain" description="Thioredoxin" evidence="6">
    <location>
        <begin position="31"/>
        <end position="172"/>
    </location>
</feature>
<dbReference type="EMBL" id="VZQZ01000002">
    <property type="protein sequence ID" value="KAB0666846.1"/>
    <property type="molecule type" value="Genomic_DNA"/>
</dbReference>
<dbReference type="Gene3D" id="3.40.30.10">
    <property type="entry name" value="Glutaredoxin"/>
    <property type="match status" value="1"/>
</dbReference>
<dbReference type="AlphaFoldDB" id="A0A7J4ZU29"/>
<dbReference type="Pfam" id="PF08534">
    <property type="entry name" value="Redoxin"/>
    <property type="match status" value="1"/>
</dbReference>
<keyword evidence="3" id="KW-1015">Disulfide bond</keyword>
<dbReference type="PROSITE" id="PS51352">
    <property type="entry name" value="THIOREDOXIN_2"/>
    <property type="match status" value="1"/>
</dbReference>
<dbReference type="CDD" id="cd02966">
    <property type="entry name" value="TlpA_like_family"/>
    <property type="match status" value="1"/>
</dbReference>
<dbReference type="PROSITE" id="PS51257">
    <property type="entry name" value="PROKAR_LIPOPROTEIN"/>
    <property type="match status" value="1"/>
</dbReference>
<name>A0A7J4ZU29_9BACT</name>
<dbReference type="InterPro" id="IPR013766">
    <property type="entry name" value="Thioredoxin_domain"/>
</dbReference>
<evidence type="ECO:0000256" key="4">
    <source>
        <dbReference type="ARBA" id="ARBA00023284"/>
    </source>
</evidence>
<dbReference type="Proteomes" id="UP000420562">
    <property type="component" value="Unassembled WGS sequence"/>
</dbReference>
<dbReference type="PROSITE" id="PS00194">
    <property type="entry name" value="THIOREDOXIN_1"/>
    <property type="match status" value="1"/>
</dbReference>
<comment type="subcellular location">
    <subcellularLocation>
        <location evidence="1">Cell envelope</location>
    </subcellularLocation>
</comment>
<evidence type="ECO:0000313" key="7">
    <source>
        <dbReference type="EMBL" id="KAB0666846.1"/>
    </source>
</evidence>
<reference evidence="7 8" key="1">
    <citation type="submission" date="2019-09" db="EMBL/GenBank/DDBJ databases">
        <title>Geobacter sp. Red96, a novel strain isolated from paddy soil.</title>
        <authorList>
            <person name="Xu Z."/>
            <person name="Masuda Y."/>
            <person name="Itoh H."/>
            <person name="Senoo K."/>
        </authorList>
    </citation>
    <scope>NUCLEOTIDE SEQUENCE [LARGE SCALE GENOMIC DNA]</scope>
    <source>
        <strain evidence="7 8">Red96</strain>
    </source>
</reference>